<dbReference type="Gene3D" id="3.90.79.10">
    <property type="entry name" value="Nucleoside Triphosphate Pyrophosphohydrolase"/>
    <property type="match status" value="1"/>
</dbReference>
<evidence type="ECO:0000313" key="5">
    <source>
        <dbReference type="EMBL" id="HIT74735.1"/>
    </source>
</evidence>
<keyword evidence="2" id="KW-0378">Hydrolase</keyword>
<evidence type="ECO:0000259" key="4">
    <source>
        <dbReference type="PROSITE" id="PS51462"/>
    </source>
</evidence>
<organism evidence="5 6">
    <name type="scientific">Candidatus Avipropionibacterium avicola</name>
    <dbReference type="NCBI Taxonomy" id="2840701"/>
    <lineage>
        <taxon>Bacteria</taxon>
        <taxon>Bacillati</taxon>
        <taxon>Actinomycetota</taxon>
        <taxon>Actinomycetes</taxon>
        <taxon>Propionibacteriales</taxon>
        <taxon>Propionibacteriaceae</taxon>
        <taxon>Propionibacteriaceae incertae sedis</taxon>
        <taxon>Candidatus Avipropionibacterium</taxon>
    </lineage>
</organism>
<proteinExistence type="predicted"/>
<dbReference type="GO" id="GO:0016787">
    <property type="term" value="F:hydrolase activity"/>
    <property type="evidence" value="ECO:0007669"/>
    <property type="project" value="UniProtKB-KW"/>
</dbReference>
<dbReference type="AlphaFoldDB" id="A0A9D1GXQ4"/>
<dbReference type="InterPro" id="IPR000086">
    <property type="entry name" value="NUDIX_hydrolase_dom"/>
</dbReference>
<evidence type="ECO:0000256" key="1">
    <source>
        <dbReference type="ARBA" id="ARBA00001946"/>
    </source>
</evidence>
<keyword evidence="3" id="KW-0460">Magnesium</keyword>
<reference evidence="5" key="2">
    <citation type="journal article" date="2021" name="PeerJ">
        <title>Extensive microbial diversity within the chicken gut microbiome revealed by metagenomics and culture.</title>
        <authorList>
            <person name="Gilroy R."/>
            <person name="Ravi A."/>
            <person name="Getino M."/>
            <person name="Pursley I."/>
            <person name="Horton D.L."/>
            <person name="Alikhan N.F."/>
            <person name="Baker D."/>
            <person name="Gharbi K."/>
            <person name="Hall N."/>
            <person name="Watson M."/>
            <person name="Adriaenssens E.M."/>
            <person name="Foster-Nyarko E."/>
            <person name="Jarju S."/>
            <person name="Secka A."/>
            <person name="Antonio M."/>
            <person name="Oren A."/>
            <person name="Chaudhuri R.R."/>
            <person name="La Ragione R."/>
            <person name="Hildebrand F."/>
            <person name="Pallen M.J."/>
        </authorList>
    </citation>
    <scope>NUCLEOTIDE SEQUENCE</scope>
    <source>
        <strain evidence="5">ChiGjej1B1-24693</strain>
    </source>
</reference>
<dbReference type="Pfam" id="PF00293">
    <property type="entry name" value="NUDIX"/>
    <property type="match status" value="1"/>
</dbReference>
<comment type="cofactor">
    <cofactor evidence="1">
        <name>Mg(2+)</name>
        <dbReference type="ChEBI" id="CHEBI:18420"/>
    </cofactor>
</comment>
<evidence type="ECO:0000256" key="3">
    <source>
        <dbReference type="ARBA" id="ARBA00022842"/>
    </source>
</evidence>
<dbReference type="PROSITE" id="PS51462">
    <property type="entry name" value="NUDIX"/>
    <property type="match status" value="1"/>
</dbReference>
<dbReference type="SUPFAM" id="SSF55811">
    <property type="entry name" value="Nudix"/>
    <property type="match status" value="1"/>
</dbReference>
<dbReference type="PANTHER" id="PTHR43046">
    <property type="entry name" value="GDP-MANNOSE MANNOSYL HYDROLASE"/>
    <property type="match status" value="1"/>
</dbReference>
<dbReference type="Proteomes" id="UP000886842">
    <property type="component" value="Unassembled WGS sequence"/>
</dbReference>
<dbReference type="PRINTS" id="PR00502">
    <property type="entry name" value="NUDIXFAMILY"/>
</dbReference>
<dbReference type="InterPro" id="IPR020476">
    <property type="entry name" value="Nudix_hydrolase"/>
</dbReference>
<name>A0A9D1GXQ4_9ACTN</name>
<dbReference type="InterPro" id="IPR015797">
    <property type="entry name" value="NUDIX_hydrolase-like_dom_sf"/>
</dbReference>
<evidence type="ECO:0000313" key="6">
    <source>
        <dbReference type="Proteomes" id="UP000886842"/>
    </source>
</evidence>
<feature type="domain" description="Nudix hydrolase" evidence="4">
    <location>
        <begin position="4"/>
        <end position="147"/>
    </location>
</feature>
<dbReference type="PANTHER" id="PTHR43046:SF12">
    <property type="entry name" value="GDP-MANNOSE MANNOSYL HYDROLASE"/>
    <property type="match status" value="1"/>
</dbReference>
<gene>
    <name evidence="5" type="ORF">IAA98_04035</name>
</gene>
<dbReference type="EMBL" id="DVLP01000118">
    <property type="protein sequence ID" value="HIT74735.1"/>
    <property type="molecule type" value="Genomic_DNA"/>
</dbReference>
<comment type="caution">
    <text evidence="5">The sequence shown here is derived from an EMBL/GenBank/DDBJ whole genome shotgun (WGS) entry which is preliminary data.</text>
</comment>
<sequence>MHDYVRRSARVVLLDAEDRILLVRSGFGRSVEGVASAWFVPGGRVEGGESLVQAAVREVAEGTGLVLAVGSLLPLAFSHGSGRVGETSGWMRDDFFWCPAPDTVLDASGMEAAERAVFERYRWWTTEELAVTEDPVFPRGLAGVVADQLAGAVTDPPRELPW</sequence>
<protein>
    <submittedName>
        <fullName evidence="5">NUDIX domain-containing protein</fullName>
    </submittedName>
</protein>
<accession>A0A9D1GXQ4</accession>
<evidence type="ECO:0000256" key="2">
    <source>
        <dbReference type="ARBA" id="ARBA00022801"/>
    </source>
</evidence>
<reference evidence="5" key="1">
    <citation type="submission" date="2020-10" db="EMBL/GenBank/DDBJ databases">
        <authorList>
            <person name="Gilroy R."/>
        </authorList>
    </citation>
    <scope>NUCLEOTIDE SEQUENCE</scope>
    <source>
        <strain evidence="5">ChiGjej1B1-24693</strain>
    </source>
</reference>